<protein>
    <recommendedName>
        <fullName evidence="6">Probable transcriptional regulatory protein A3H38_05285</fullName>
    </recommendedName>
</protein>
<dbReference type="GO" id="GO:0003677">
    <property type="term" value="F:DNA binding"/>
    <property type="evidence" value="ECO:0007669"/>
    <property type="project" value="UniProtKB-UniRule"/>
</dbReference>
<evidence type="ECO:0000256" key="2">
    <source>
        <dbReference type="ARBA" id="ARBA00022490"/>
    </source>
</evidence>
<evidence type="ECO:0000256" key="6">
    <source>
        <dbReference type="HAMAP-Rule" id="MF_00693"/>
    </source>
</evidence>
<evidence type="ECO:0000313" key="10">
    <source>
        <dbReference type="Proteomes" id="UP000176938"/>
    </source>
</evidence>
<dbReference type="AlphaFoldDB" id="A0A1F4R801"/>
<evidence type="ECO:0000256" key="4">
    <source>
        <dbReference type="ARBA" id="ARBA00023125"/>
    </source>
</evidence>
<sequence length="247" mass="26428">MSGHSKWATIKHKKAKTDAQRGKVFTKIIREITSAAKIGGGDPNGNPRLRLAIDKAKEANMPNDNIKRAIDKGIGGGDVAMEELLYEGYGPGGVALLIELMTDNRNRTAGDIRSILDKNGGNLGAAGSVSYLFSKKGIMVFDKQGIDEESLTMAAIDAGAEDISAEGDAIEVTTVPENFEAVRDALKKQGFAPQTAEVTMVSSTTVKLIGETAQQMIRLVSALEDHDDVQAVHANFDIADEEIERLS</sequence>
<comment type="caution">
    <text evidence="9">The sequence shown here is derived from an EMBL/GenBank/DDBJ whole genome shotgun (WGS) entry which is preliminary data.</text>
</comment>
<dbReference type="HAMAP" id="MF_00693">
    <property type="entry name" value="Transcrip_reg_TACO1"/>
    <property type="match status" value="1"/>
</dbReference>
<evidence type="ECO:0000259" key="8">
    <source>
        <dbReference type="Pfam" id="PF20772"/>
    </source>
</evidence>
<keyword evidence="4 6" id="KW-0238">DNA-binding</keyword>
<dbReference type="InterPro" id="IPR048300">
    <property type="entry name" value="TACO1_YebC-like_2nd/3rd_dom"/>
</dbReference>
<evidence type="ECO:0000256" key="3">
    <source>
        <dbReference type="ARBA" id="ARBA00023015"/>
    </source>
</evidence>
<feature type="domain" description="TACO1/YebC-like second and third" evidence="7">
    <location>
        <begin position="81"/>
        <end position="236"/>
    </location>
</feature>
<dbReference type="EMBL" id="METP01000057">
    <property type="protein sequence ID" value="OGC03583.1"/>
    <property type="molecule type" value="Genomic_DNA"/>
</dbReference>
<comment type="similarity">
    <text evidence="1 6">Belongs to the TACO1 family.</text>
</comment>
<evidence type="ECO:0000259" key="7">
    <source>
        <dbReference type="Pfam" id="PF01709"/>
    </source>
</evidence>
<dbReference type="NCBIfam" id="NF001030">
    <property type="entry name" value="PRK00110.1"/>
    <property type="match status" value="1"/>
</dbReference>
<dbReference type="PANTHER" id="PTHR12532:SF6">
    <property type="entry name" value="TRANSCRIPTIONAL REGULATORY PROTEIN YEBC-RELATED"/>
    <property type="match status" value="1"/>
</dbReference>
<dbReference type="Gene3D" id="3.30.70.980">
    <property type="match status" value="2"/>
</dbReference>
<dbReference type="FunFam" id="3.30.70.980:FF:000002">
    <property type="entry name" value="Probable transcriptional regulatory protein YebC"/>
    <property type="match status" value="1"/>
</dbReference>
<gene>
    <name evidence="9" type="ORF">A3H38_05285</name>
</gene>
<dbReference type="InterPro" id="IPR026564">
    <property type="entry name" value="Transcrip_reg_TACO1-like_dom3"/>
</dbReference>
<dbReference type="GO" id="GO:0006355">
    <property type="term" value="P:regulation of DNA-templated transcription"/>
    <property type="evidence" value="ECO:0007669"/>
    <property type="project" value="UniProtKB-UniRule"/>
</dbReference>
<keyword evidence="3 6" id="KW-0805">Transcription regulation</keyword>
<dbReference type="Gene3D" id="1.10.10.200">
    <property type="match status" value="1"/>
</dbReference>
<reference evidence="9 10" key="1">
    <citation type="journal article" date="2016" name="Nat. Commun.">
        <title>Thousands of microbial genomes shed light on interconnected biogeochemical processes in an aquifer system.</title>
        <authorList>
            <person name="Anantharaman K."/>
            <person name="Brown C.T."/>
            <person name="Hug L.A."/>
            <person name="Sharon I."/>
            <person name="Castelle C.J."/>
            <person name="Probst A.J."/>
            <person name="Thomas B.C."/>
            <person name="Singh A."/>
            <person name="Wilkins M.J."/>
            <person name="Karaoz U."/>
            <person name="Brodie E.L."/>
            <person name="Williams K.H."/>
            <person name="Hubbard S.S."/>
            <person name="Banfield J.F."/>
        </authorList>
    </citation>
    <scope>NUCLEOTIDE SEQUENCE [LARGE SCALE GENOMIC DNA]</scope>
</reference>
<dbReference type="Proteomes" id="UP000176938">
    <property type="component" value="Unassembled WGS sequence"/>
</dbReference>
<dbReference type="GO" id="GO:0005829">
    <property type="term" value="C:cytosol"/>
    <property type="evidence" value="ECO:0007669"/>
    <property type="project" value="TreeGrafter"/>
</dbReference>
<dbReference type="FunFam" id="1.10.10.200:FF:000001">
    <property type="entry name" value="Probable transcriptional regulatory protein YebC"/>
    <property type="match status" value="1"/>
</dbReference>
<dbReference type="SUPFAM" id="SSF75625">
    <property type="entry name" value="YebC-like"/>
    <property type="match status" value="1"/>
</dbReference>
<organism evidence="9 10">
    <name type="scientific">candidate division WOR-1 bacterium RIFCSPLOWO2_02_FULL_46_20</name>
    <dbReference type="NCBI Taxonomy" id="1802567"/>
    <lineage>
        <taxon>Bacteria</taxon>
        <taxon>Bacillati</taxon>
        <taxon>Saganbacteria</taxon>
    </lineage>
</organism>
<dbReference type="InterPro" id="IPR002876">
    <property type="entry name" value="Transcrip_reg_TACO1-like"/>
</dbReference>
<dbReference type="Pfam" id="PF20772">
    <property type="entry name" value="TACO1_YebC_N"/>
    <property type="match status" value="1"/>
</dbReference>
<comment type="subcellular location">
    <subcellularLocation>
        <location evidence="6">Cytoplasm</location>
    </subcellularLocation>
</comment>
<evidence type="ECO:0000313" key="9">
    <source>
        <dbReference type="EMBL" id="OGC03583.1"/>
    </source>
</evidence>
<dbReference type="NCBIfam" id="TIGR01033">
    <property type="entry name" value="YebC/PmpR family DNA-binding transcriptional regulator"/>
    <property type="match status" value="1"/>
</dbReference>
<feature type="domain" description="TACO1/YebC-like N-terminal" evidence="8">
    <location>
        <begin position="5"/>
        <end position="75"/>
    </location>
</feature>
<dbReference type="Pfam" id="PF01709">
    <property type="entry name" value="Transcrip_reg"/>
    <property type="match status" value="1"/>
</dbReference>
<accession>A0A1F4R801</accession>
<dbReference type="PANTHER" id="PTHR12532">
    <property type="entry name" value="TRANSLATIONAL ACTIVATOR OF CYTOCHROME C OXIDASE 1"/>
    <property type="match status" value="1"/>
</dbReference>
<evidence type="ECO:0000256" key="5">
    <source>
        <dbReference type="ARBA" id="ARBA00023163"/>
    </source>
</evidence>
<dbReference type="NCBIfam" id="NF009044">
    <property type="entry name" value="PRK12378.1"/>
    <property type="match status" value="1"/>
</dbReference>
<dbReference type="InterPro" id="IPR017856">
    <property type="entry name" value="Integrase-like_N"/>
</dbReference>
<dbReference type="InterPro" id="IPR049083">
    <property type="entry name" value="TACO1_YebC_N"/>
</dbReference>
<evidence type="ECO:0000256" key="1">
    <source>
        <dbReference type="ARBA" id="ARBA00008724"/>
    </source>
</evidence>
<name>A0A1F4R801_UNCSA</name>
<dbReference type="InterPro" id="IPR029072">
    <property type="entry name" value="YebC-like"/>
</dbReference>
<keyword evidence="2 6" id="KW-0963">Cytoplasm</keyword>
<keyword evidence="5 6" id="KW-0804">Transcription</keyword>
<proteinExistence type="inferred from homology"/>